<comment type="caution">
    <text evidence="8">The sequence shown here is derived from an EMBL/GenBank/DDBJ whole genome shotgun (WGS) entry which is preliminary data.</text>
</comment>
<accession>E5XRJ2</accession>
<dbReference type="InterPro" id="IPR000620">
    <property type="entry name" value="EamA_dom"/>
</dbReference>
<feature type="transmembrane region" description="Helical" evidence="6">
    <location>
        <begin position="182"/>
        <end position="203"/>
    </location>
</feature>
<evidence type="ECO:0000256" key="1">
    <source>
        <dbReference type="ARBA" id="ARBA00004141"/>
    </source>
</evidence>
<feature type="transmembrane region" description="Helical" evidence="6">
    <location>
        <begin position="277"/>
        <end position="296"/>
    </location>
</feature>
<evidence type="ECO:0000313" key="9">
    <source>
        <dbReference type="Proteomes" id="UP000004816"/>
    </source>
</evidence>
<evidence type="ECO:0000313" key="8">
    <source>
        <dbReference type="EMBL" id="EFV13037.1"/>
    </source>
</evidence>
<dbReference type="PANTHER" id="PTHR32322">
    <property type="entry name" value="INNER MEMBRANE TRANSPORTER"/>
    <property type="match status" value="1"/>
</dbReference>
<dbReference type="Proteomes" id="UP000004816">
    <property type="component" value="Unassembled WGS sequence"/>
</dbReference>
<sequence>MAAQHEVPERYAETIETMEAAANGFAVEAGRGPSDKPRHLALAEAIQGPVLIVSWSSAFVAGVIGTKAGTPLLLCFLRFACAALLLTALAFALRSKWPKGKTLAHTVFAGVFMHAVQFCGFYYGMAHGLGGGVSALIQGLSSMIVVVLAALTLGERLAKAQWLGFVIGIVGVVVAIEDRLAFSPVAVASAFLGLAGISVGTYWQKRFVSGVDVVSGTAVQLAASAPLGLAATLLFEHPQVTDSTRFAGAVAWIVLVNSLGVFLLLNHMLRTLPASSVSTLFLAVPATTSLLSWVFAGQTMSAQAVAGLVIGGIGAALAAWGATRRTKA</sequence>
<dbReference type="InterPro" id="IPR050638">
    <property type="entry name" value="AA-Vitamin_Transporters"/>
</dbReference>
<comment type="similarity">
    <text evidence="2">Belongs to the EamA transporter family.</text>
</comment>
<keyword evidence="9" id="KW-1185">Reference proteome</keyword>
<dbReference type="eggNOG" id="COG0697">
    <property type="taxonomic scope" value="Bacteria"/>
</dbReference>
<feature type="transmembrane region" description="Helical" evidence="6">
    <location>
        <begin position="246"/>
        <end position="265"/>
    </location>
</feature>
<dbReference type="HOGENOM" id="CLU_033863_10_0_11"/>
<dbReference type="PANTHER" id="PTHR32322:SF2">
    <property type="entry name" value="EAMA DOMAIN-CONTAINING PROTEIN"/>
    <property type="match status" value="1"/>
</dbReference>
<evidence type="ECO:0000256" key="5">
    <source>
        <dbReference type="ARBA" id="ARBA00023136"/>
    </source>
</evidence>
<dbReference type="SUPFAM" id="SSF103481">
    <property type="entry name" value="Multidrug resistance efflux transporter EmrE"/>
    <property type="match status" value="2"/>
</dbReference>
<feature type="domain" description="EamA" evidence="7">
    <location>
        <begin position="52"/>
        <end position="175"/>
    </location>
</feature>
<proteinExistence type="inferred from homology"/>
<reference evidence="8 9" key="1">
    <citation type="journal article" date="2011" name="Stand. Genomic Sci.">
        <title>High quality draft genome sequence of Segniliparus rugosus CDC 945(T)= (ATCC BAA-974(T)).</title>
        <authorList>
            <person name="Earl A.M."/>
            <person name="Desjardins C.A."/>
            <person name="Fitzgerald M.G."/>
            <person name="Arachchi H.M."/>
            <person name="Zeng Q."/>
            <person name="Mehta T."/>
            <person name="Griggs A."/>
            <person name="Birren B.W."/>
            <person name="Toney N.C."/>
            <person name="Carr J."/>
            <person name="Posey J."/>
            <person name="Butler W.R."/>
        </authorList>
    </citation>
    <scope>NUCLEOTIDE SEQUENCE [LARGE SCALE GENOMIC DNA]</scope>
    <source>
        <strain evidence="9">ATCC BAA-974 / DSM 45345 / CCUG 50838 / CIP 108380 / JCM 13579 / CDC 945</strain>
    </source>
</reference>
<evidence type="ECO:0000256" key="2">
    <source>
        <dbReference type="ARBA" id="ARBA00007362"/>
    </source>
</evidence>
<comment type="subcellular location">
    <subcellularLocation>
        <location evidence="1">Membrane</location>
        <topology evidence="1">Multi-pass membrane protein</topology>
    </subcellularLocation>
</comment>
<dbReference type="STRING" id="679197.HMPREF9336_02115"/>
<feature type="transmembrane region" description="Helical" evidence="6">
    <location>
        <begin position="302"/>
        <end position="322"/>
    </location>
</feature>
<keyword evidence="5 6" id="KW-0472">Membrane</keyword>
<evidence type="ECO:0000256" key="3">
    <source>
        <dbReference type="ARBA" id="ARBA00022692"/>
    </source>
</evidence>
<dbReference type="EMBL" id="ACZI02000002">
    <property type="protein sequence ID" value="EFV13037.1"/>
    <property type="molecule type" value="Genomic_DNA"/>
</dbReference>
<dbReference type="Pfam" id="PF00892">
    <property type="entry name" value="EamA"/>
    <property type="match status" value="2"/>
</dbReference>
<feature type="transmembrane region" description="Helical" evidence="6">
    <location>
        <begin position="135"/>
        <end position="153"/>
    </location>
</feature>
<feature type="transmembrane region" description="Helical" evidence="6">
    <location>
        <begin position="70"/>
        <end position="91"/>
    </location>
</feature>
<evidence type="ECO:0000256" key="4">
    <source>
        <dbReference type="ARBA" id="ARBA00022989"/>
    </source>
</evidence>
<gene>
    <name evidence="8" type="ORF">HMPREF9336_02115</name>
</gene>
<dbReference type="RefSeq" id="WP_007470188.1">
    <property type="nucleotide sequence ID" value="NZ_KI391953.1"/>
</dbReference>
<evidence type="ECO:0000259" key="7">
    <source>
        <dbReference type="Pfam" id="PF00892"/>
    </source>
</evidence>
<evidence type="ECO:0000256" key="6">
    <source>
        <dbReference type="SAM" id="Phobius"/>
    </source>
</evidence>
<feature type="transmembrane region" description="Helical" evidence="6">
    <location>
        <begin position="40"/>
        <end position="64"/>
    </location>
</feature>
<keyword evidence="3 6" id="KW-0812">Transmembrane</keyword>
<feature type="transmembrane region" description="Helical" evidence="6">
    <location>
        <begin position="103"/>
        <end position="123"/>
    </location>
</feature>
<dbReference type="GO" id="GO:0016020">
    <property type="term" value="C:membrane"/>
    <property type="evidence" value="ECO:0007669"/>
    <property type="project" value="UniProtKB-SubCell"/>
</dbReference>
<feature type="transmembrane region" description="Helical" evidence="6">
    <location>
        <begin position="160"/>
        <end position="176"/>
    </location>
</feature>
<protein>
    <recommendedName>
        <fullName evidence="7">EamA domain-containing protein</fullName>
    </recommendedName>
</protein>
<organism evidence="8 9">
    <name type="scientific">Segniliparus rugosus (strain ATCC BAA-974 / DSM 45345 / CCUG 50838 / CIP 108380 / JCM 13579 / CDC 945)</name>
    <dbReference type="NCBI Taxonomy" id="679197"/>
    <lineage>
        <taxon>Bacteria</taxon>
        <taxon>Bacillati</taxon>
        <taxon>Actinomycetota</taxon>
        <taxon>Actinomycetes</taxon>
        <taxon>Mycobacteriales</taxon>
        <taxon>Segniliparaceae</taxon>
        <taxon>Segniliparus</taxon>
    </lineage>
</organism>
<dbReference type="InterPro" id="IPR037185">
    <property type="entry name" value="EmrE-like"/>
</dbReference>
<feature type="domain" description="EamA" evidence="7">
    <location>
        <begin position="190"/>
        <end position="318"/>
    </location>
</feature>
<name>E5XRJ2_SEGRC</name>
<dbReference type="AlphaFoldDB" id="E5XRJ2"/>
<keyword evidence="4 6" id="KW-1133">Transmembrane helix</keyword>
<feature type="transmembrane region" description="Helical" evidence="6">
    <location>
        <begin position="210"/>
        <end position="234"/>
    </location>
</feature>